<dbReference type="EMBL" id="CAJNOH010009894">
    <property type="protein sequence ID" value="CAF1505239.1"/>
    <property type="molecule type" value="Genomic_DNA"/>
</dbReference>
<dbReference type="EMBL" id="CAJNOL010011701">
    <property type="protein sequence ID" value="CAF1656664.1"/>
    <property type="molecule type" value="Genomic_DNA"/>
</dbReference>
<organism evidence="1 3">
    <name type="scientific">Rotaria sordida</name>
    <dbReference type="NCBI Taxonomy" id="392033"/>
    <lineage>
        <taxon>Eukaryota</taxon>
        <taxon>Metazoa</taxon>
        <taxon>Spiralia</taxon>
        <taxon>Gnathifera</taxon>
        <taxon>Rotifera</taxon>
        <taxon>Eurotatoria</taxon>
        <taxon>Bdelloidea</taxon>
        <taxon>Philodinida</taxon>
        <taxon>Philodinidae</taxon>
        <taxon>Rotaria</taxon>
    </lineage>
</organism>
<evidence type="ECO:0000313" key="2">
    <source>
        <dbReference type="EMBL" id="CAF1656664.1"/>
    </source>
</evidence>
<evidence type="ECO:0000313" key="4">
    <source>
        <dbReference type="Proteomes" id="UP000663870"/>
    </source>
</evidence>
<keyword evidence="4" id="KW-1185">Reference proteome</keyword>
<dbReference type="Proteomes" id="UP000663854">
    <property type="component" value="Unassembled WGS sequence"/>
</dbReference>
<name>A0A815TH14_9BILA</name>
<dbReference type="Proteomes" id="UP000663870">
    <property type="component" value="Unassembled WGS sequence"/>
</dbReference>
<protein>
    <submittedName>
        <fullName evidence="1">Uncharacterized protein</fullName>
    </submittedName>
</protein>
<reference evidence="1" key="1">
    <citation type="submission" date="2021-02" db="EMBL/GenBank/DDBJ databases">
        <authorList>
            <person name="Nowell W R."/>
        </authorList>
    </citation>
    <scope>NUCLEOTIDE SEQUENCE</scope>
</reference>
<evidence type="ECO:0000313" key="3">
    <source>
        <dbReference type="Proteomes" id="UP000663854"/>
    </source>
</evidence>
<proteinExistence type="predicted"/>
<sequence length="281" mass="33148">MTDAYNEVILPFLYRMSNLEELDLSLSLSIEEKFLDGNDIKKNLLNQMMQLNKFTFNIYSILYCHNQINLQSNEDIQNTFNDYKYNTIICSIDYFKKRSSQCRIYNYITNNFSDELFKCVRQISLFDEKPFEHEFFLRMEKSFPFLENISIHNFQPQNNKSCTESNKDNQYLSIVKYTYLTNLSLIKVHDDYIEQFLVYTKVSLPNNVHLNISYESLKRVTNNFTRNATQINFDQSGPKASSRVIVVKNSFGLSYDFSRKNPVAPNDLAANAINNEWIKLN</sequence>
<accession>A0A815TH14</accession>
<comment type="caution">
    <text evidence="1">The sequence shown here is derived from an EMBL/GenBank/DDBJ whole genome shotgun (WGS) entry which is preliminary data.</text>
</comment>
<gene>
    <name evidence="2" type="ORF">JXQ802_LOCUS55395</name>
    <name evidence="1" type="ORF">PYM288_LOCUS38866</name>
</gene>
<dbReference type="AlphaFoldDB" id="A0A815TH14"/>
<evidence type="ECO:0000313" key="1">
    <source>
        <dbReference type="EMBL" id="CAF1505239.1"/>
    </source>
</evidence>